<evidence type="ECO:0000256" key="1">
    <source>
        <dbReference type="ARBA" id="ARBA00023172"/>
    </source>
</evidence>
<proteinExistence type="predicted"/>
<protein>
    <submittedName>
        <fullName evidence="2">Integrase</fullName>
    </submittedName>
</protein>
<accession>A0A126PZQ9</accession>
<keyword evidence="1" id="KW-0233">DNA recombination</keyword>
<gene>
    <name evidence="2" type="ORF">AVL55_05695</name>
</gene>
<evidence type="ECO:0000313" key="2">
    <source>
        <dbReference type="EMBL" id="AMJ97698.1"/>
    </source>
</evidence>
<name>A0A126PZQ9_ALTMA</name>
<dbReference type="GO" id="GO:0015074">
    <property type="term" value="P:DNA integration"/>
    <property type="evidence" value="ECO:0007669"/>
    <property type="project" value="InterPro"/>
</dbReference>
<evidence type="ECO:0000313" key="3">
    <source>
        <dbReference type="Proteomes" id="UP000063991"/>
    </source>
</evidence>
<dbReference type="Proteomes" id="UP000063991">
    <property type="component" value="Chromosome"/>
</dbReference>
<dbReference type="OrthoDB" id="8768428at2"/>
<dbReference type="AlphaFoldDB" id="A0A126PZQ9"/>
<dbReference type="GO" id="GO:0006310">
    <property type="term" value="P:DNA recombination"/>
    <property type="evidence" value="ECO:0007669"/>
    <property type="project" value="UniProtKB-KW"/>
</dbReference>
<dbReference type="SUPFAM" id="SSF56349">
    <property type="entry name" value="DNA breaking-rejoining enzymes"/>
    <property type="match status" value="1"/>
</dbReference>
<dbReference type="RefSeq" id="WP_061094525.1">
    <property type="nucleotide sequence ID" value="NZ_CP014323.1"/>
</dbReference>
<dbReference type="GO" id="GO:0003677">
    <property type="term" value="F:DNA binding"/>
    <property type="evidence" value="ECO:0007669"/>
    <property type="project" value="InterPro"/>
</dbReference>
<organism evidence="2 3">
    <name type="scientific">Alteromonas macleodii</name>
    <name type="common">Pseudoalteromonas macleodii</name>
    <dbReference type="NCBI Taxonomy" id="28108"/>
    <lineage>
        <taxon>Bacteria</taxon>
        <taxon>Pseudomonadati</taxon>
        <taxon>Pseudomonadota</taxon>
        <taxon>Gammaproteobacteria</taxon>
        <taxon>Alteromonadales</taxon>
        <taxon>Alteromonadaceae</taxon>
        <taxon>Alteromonas/Salinimonas group</taxon>
        <taxon>Alteromonas</taxon>
    </lineage>
</organism>
<sequence length="729" mass="84254">MLSFENSQDMDSTLDTMRLIGDRGDYLQQELLPALLRGDWEELDKMVVYQDQKKTILFGEDIWAFRNSDYKGSGVTNLIFNIEPEQEENVIVLHQKERHMLNQMKCVALADMWFSVKHIELASINNKKNSLRKDIAQLIKRGINSFEELNQEHLEILVTEGWYDISRSYCFIGLNSLVHLKGLLPFKVNFSHQSHKMYNMSSDAQNGKVVIPPRIYFAALKGYSEDIVKAYGLRDEIEQAVEQMISFYSDEVKRKILRVRSGYSHKPHGGYAESWERFTQALDNNGITLADKGEDPRWMQIFTSIQPRIQIRRECLSIFRARIGNTYYGWAGFRQYLRSLNTKASWLCLALSGMRVDELYKMSPVYGAQRTTFDKNGCESETGKETIYFLTTRQSKITISSQTKNDTFVTTETGWKAFHILNAINTPYRDRFAKKNNHRMFANLKDIAFPQPIGKSALHTKINTGFNSDKFDFTLTAEDMGHLQTSDPTQTSFNQGDKFHFSPHQTRRSLAYYLIGYELCSFPALKQQFSHLSMAMTRWYARNAYSFEKLYSEIQKERVTQQAEIFARIYQKMANGKRIAGGKGQAAAAEISREGESYFEDGVSKRKLSVDYWIDRLTNGKEHLHAIAPGMYCTNTQCSMRINIDLSECVDCEYDFIENAVYAESSRMDAMRNVEFLKENNELNSSSATKYFMQVKAAEAIMDDLGFKYEKYEFAEDVLNLVIETTRKA</sequence>
<dbReference type="InterPro" id="IPR013762">
    <property type="entry name" value="Integrase-like_cat_sf"/>
</dbReference>
<dbReference type="Gene3D" id="1.10.443.10">
    <property type="entry name" value="Intergrase catalytic core"/>
    <property type="match status" value="1"/>
</dbReference>
<reference evidence="2 3" key="1">
    <citation type="submission" date="2015-12" db="EMBL/GenBank/DDBJ databases">
        <authorList>
            <person name="Shamseldin A."/>
            <person name="Moawad H."/>
            <person name="Abd El-Rahim W.M."/>
            <person name="Sadowsky M.J."/>
        </authorList>
    </citation>
    <scope>NUCLEOTIDE SEQUENCE [LARGE SCALE GENOMIC DNA]</scope>
    <source>
        <strain evidence="2 3">D7</strain>
    </source>
</reference>
<dbReference type="InterPro" id="IPR011010">
    <property type="entry name" value="DNA_brk_join_enz"/>
</dbReference>
<dbReference type="EMBL" id="CP014323">
    <property type="protein sequence ID" value="AMJ97698.1"/>
    <property type="molecule type" value="Genomic_DNA"/>
</dbReference>